<dbReference type="InterPro" id="IPR016039">
    <property type="entry name" value="Thiolase-like"/>
</dbReference>
<dbReference type="PANTHER" id="PTHR43853:SF15">
    <property type="entry name" value="3-KETOACYL-COA THIOLASE 5, PEROXISOMAL"/>
    <property type="match status" value="1"/>
</dbReference>
<dbReference type="SUPFAM" id="SSF53901">
    <property type="entry name" value="Thiolase-like"/>
    <property type="match status" value="1"/>
</dbReference>
<dbReference type="Proteomes" id="UP000655225">
    <property type="component" value="Unassembled WGS sequence"/>
</dbReference>
<feature type="region of interest" description="Disordered" evidence="1">
    <location>
        <begin position="302"/>
        <end position="322"/>
    </location>
</feature>
<accession>A0A834Z7C8</accession>
<sequence length="583" mass="65486">MREIWFQISERGRGFQSRLQLGVSELPWLIEQILKASSSSLMDCVGKIFKRGFSTVIFKRRKAIDLFTKLAIYKNERQTNAIFIPDGVKAHRNHSKGHDLALDPGGQSSKADLSDQMCSIVMAGGQPRIKVIKNLESEKMLETAIVVSVFTVEDDPKVEVDYVEDGNPKRDGYHHWPGKEVRDLGKERLTLVDAKDSSYTGPLEVVQKVDATNAVRELESLSDQIKESLESLQIHSGIEQRSPIILHTTKMRNFSKVQDHICSEEVNKGSLLKSRSNLKKWRSESPKAKLSQHWERENQLKVGESPVSAPGMPKPSSHPTFSIPIGDREGIVSFKCVEYVNSNSSIVQPMRVEITQLDEGQSRAWTKEKGVEDLRVYDQKSESVSSSHNQRDCPSSQYVESNIHSMPKFYVNVSWFLCSATNEKSIKIVDPKPGEEKPVTIFVGDGIQLNSSMSFAVVGVDPAVMRIGSAVAIPAAVKSACLELDDIDLLEINEAFASQYVYCCKKLELDLEKKSMIMEEMARSFTRRFFTTEEAVTLSLLSKERHGIQEDLVDFIRRFRQLALDCHGPVTEDRLGSSLLSVS</sequence>
<comment type="caution">
    <text evidence="3">The sequence shown here is derived from an EMBL/GenBank/DDBJ whole genome shotgun (WGS) entry which is preliminary data.</text>
</comment>
<evidence type="ECO:0000256" key="1">
    <source>
        <dbReference type="SAM" id="MobiDB-lite"/>
    </source>
</evidence>
<keyword evidence="4" id="KW-1185">Reference proteome</keyword>
<dbReference type="GO" id="GO:0005777">
    <property type="term" value="C:peroxisome"/>
    <property type="evidence" value="ECO:0007669"/>
    <property type="project" value="TreeGrafter"/>
</dbReference>
<protein>
    <recommendedName>
        <fullName evidence="2">Thiolase C-terminal domain-containing protein</fullName>
    </recommendedName>
</protein>
<reference evidence="3 4" key="1">
    <citation type="submission" date="2020-04" db="EMBL/GenBank/DDBJ databases">
        <title>Plant Genome Project.</title>
        <authorList>
            <person name="Zhang R.-G."/>
        </authorList>
    </citation>
    <scope>NUCLEOTIDE SEQUENCE [LARGE SCALE GENOMIC DNA]</scope>
    <source>
        <strain evidence="3">YNK0</strain>
        <tissue evidence="3">Leaf</tissue>
    </source>
</reference>
<dbReference type="Pfam" id="PF02803">
    <property type="entry name" value="Thiolase_C"/>
    <property type="match status" value="1"/>
</dbReference>
<name>A0A834Z7C8_TETSI</name>
<dbReference type="Gene3D" id="3.40.47.10">
    <property type="match status" value="1"/>
</dbReference>
<evidence type="ECO:0000313" key="4">
    <source>
        <dbReference type="Proteomes" id="UP000655225"/>
    </source>
</evidence>
<evidence type="ECO:0000313" key="3">
    <source>
        <dbReference type="EMBL" id="KAF8401780.1"/>
    </source>
</evidence>
<dbReference type="EMBL" id="JABCRI010000008">
    <property type="protein sequence ID" value="KAF8401780.1"/>
    <property type="molecule type" value="Genomic_DNA"/>
</dbReference>
<dbReference type="GO" id="GO:0006635">
    <property type="term" value="P:fatty acid beta-oxidation"/>
    <property type="evidence" value="ECO:0007669"/>
    <property type="project" value="TreeGrafter"/>
</dbReference>
<dbReference type="InterPro" id="IPR020617">
    <property type="entry name" value="Thiolase_C"/>
</dbReference>
<evidence type="ECO:0000259" key="2">
    <source>
        <dbReference type="Pfam" id="PF02803"/>
    </source>
</evidence>
<proteinExistence type="predicted"/>
<feature type="domain" description="Thiolase C-terminal" evidence="2">
    <location>
        <begin position="453"/>
        <end position="513"/>
    </location>
</feature>
<dbReference type="AlphaFoldDB" id="A0A834Z7C8"/>
<dbReference type="InterPro" id="IPR050215">
    <property type="entry name" value="Thiolase-like_sf_Thiolase"/>
</dbReference>
<gene>
    <name evidence="3" type="ORF">HHK36_012726</name>
</gene>
<organism evidence="3 4">
    <name type="scientific">Tetracentron sinense</name>
    <name type="common">Spur-leaf</name>
    <dbReference type="NCBI Taxonomy" id="13715"/>
    <lineage>
        <taxon>Eukaryota</taxon>
        <taxon>Viridiplantae</taxon>
        <taxon>Streptophyta</taxon>
        <taxon>Embryophyta</taxon>
        <taxon>Tracheophyta</taxon>
        <taxon>Spermatophyta</taxon>
        <taxon>Magnoliopsida</taxon>
        <taxon>Trochodendrales</taxon>
        <taxon>Trochodendraceae</taxon>
        <taxon>Tetracentron</taxon>
    </lineage>
</organism>
<dbReference type="GO" id="GO:0003988">
    <property type="term" value="F:acetyl-CoA C-acyltransferase activity"/>
    <property type="evidence" value="ECO:0007669"/>
    <property type="project" value="TreeGrafter"/>
</dbReference>
<dbReference type="GO" id="GO:0010124">
    <property type="term" value="P:phenylacetate catabolic process"/>
    <property type="evidence" value="ECO:0007669"/>
    <property type="project" value="TreeGrafter"/>
</dbReference>
<dbReference type="PANTHER" id="PTHR43853">
    <property type="entry name" value="3-KETOACYL-COA THIOLASE, PEROXISOMAL"/>
    <property type="match status" value="1"/>
</dbReference>
<dbReference type="OrthoDB" id="5404651at2759"/>